<sequence length="184" mass="17972">MHRSRALTVPLIALAAAALALTGCSSDSDDSKKDASDSSASAPADAGKDDKAKDDEGSEPAGDGKGSAQLSYKGGASGEVSIKSVGCAVMNGKLAAITAPDSADSSTPAKPSFTAVVTDDKAMTTLTTNDGTSYLHTSAPGITGSKSGGTWVITVAGLELGPTDPTGDSITVDGTITCGSVAGM</sequence>
<dbReference type="PROSITE" id="PS51257">
    <property type="entry name" value="PROKAR_LIPOPROTEIN"/>
    <property type="match status" value="1"/>
</dbReference>
<proteinExistence type="predicted"/>
<keyword evidence="2" id="KW-0732">Signal</keyword>
<accession>A0ABY9HH59</accession>
<evidence type="ECO:0000256" key="1">
    <source>
        <dbReference type="SAM" id="MobiDB-lite"/>
    </source>
</evidence>
<evidence type="ECO:0008006" key="5">
    <source>
        <dbReference type="Google" id="ProtNLM"/>
    </source>
</evidence>
<gene>
    <name evidence="3" type="ORF">P8A18_10605</name>
</gene>
<dbReference type="EMBL" id="CP120997">
    <property type="protein sequence ID" value="WLQ33870.1"/>
    <property type="molecule type" value="Genomic_DNA"/>
</dbReference>
<keyword evidence="4" id="KW-1185">Reference proteome</keyword>
<protein>
    <recommendedName>
        <fullName evidence="5">Lipoprotein</fullName>
    </recommendedName>
</protein>
<feature type="region of interest" description="Disordered" evidence="1">
    <location>
        <begin position="24"/>
        <end position="73"/>
    </location>
</feature>
<name>A0ABY9HH59_9ACTN</name>
<feature type="compositionally biased region" description="Basic and acidic residues" evidence="1">
    <location>
        <begin position="46"/>
        <end position="55"/>
    </location>
</feature>
<reference evidence="3 4" key="1">
    <citation type="submission" date="2023-03" db="EMBL/GenBank/DDBJ databases">
        <title>Isolation and description of six Streptomyces strains from soil environments, able to metabolize different microbial glucans.</title>
        <authorList>
            <person name="Widen T."/>
            <person name="Larsbrink J."/>
        </authorList>
    </citation>
    <scope>NUCLEOTIDE SEQUENCE [LARGE SCALE GENOMIC DNA]</scope>
    <source>
        <strain evidence="3 4">Mut1</strain>
    </source>
</reference>
<dbReference type="RefSeq" id="WP_306053661.1">
    <property type="nucleotide sequence ID" value="NZ_CP120997.1"/>
</dbReference>
<evidence type="ECO:0000313" key="3">
    <source>
        <dbReference type="EMBL" id="WLQ33870.1"/>
    </source>
</evidence>
<organism evidence="3 4">
    <name type="scientific">Streptomyces castrisilvae</name>
    <dbReference type="NCBI Taxonomy" id="3033811"/>
    <lineage>
        <taxon>Bacteria</taxon>
        <taxon>Bacillati</taxon>
        <taxon>Actinomycetota</taxon>
        <taxon>Actinomycetes</taxon>
        <taxon>Kitasatosporales</taxon>
        <taxon>Streptomycetaceae</taxon>
        <taxon>Streptomyces</taxon>
    </lineage>
</organism>
<evidence type="ECO:0000313" key="4">
    <source>
        <dbReference type="Proteomes" id="UP001239522"/>
    </source>
</evidence>
<feature type="signal peptide" evidence="2">
    <location>
        <begin position="1"/>
        <end position="20"/>
    </location>
</feature>
<evidence type="ECO:0000256" key="2">
    <source>
        <dbReference type="SAM" id="SignalP"/>
    </source>
</evidence>
<dbReference type="Proteomes" id="UP001239522">
    <property type="component" value="Chromosome"/>
</dbReference>
<feature type="chain" id="PRO_5046251788" description="Lipoprotein" evidence="2">
    <location>
        <begin position="21"/>
        <end position="184"/>
    </location>
</feature>